<dbReference type="Gene3D" id="1.20.1250.20">
    <property type="entry name" value="MFS general substrate transporter like domains"/>
    <property type="match status" value="1"/>
</dbReference>
<evidence type="ECO:0000256" key="3">
    <source>
        <dbReference type="ARBA" id="ARBA00022448"/>
    </source>
</evidence>
<dbReference type="GO" id="GO:0016020">
    <property type="term" value="C:membrane"/>
    <property type="evidence" value="ECO:0007669"/>
    <property type="project" value="UniProtKB-SubCell"/>
</dbReference>
<gene>
    <name evidence="9" type="ORF">FBEOM_5930</name>
</gene>
<keyword evidence="9" id="KW-0762">Sugar transport</keyword>
<evidence type="ECO:0000313" key="9">
    <source>
        <dbReference type="EMBL" id="KAF4340142.1"/>
    </source>
</evidence>
<dbReference type="GO" id="GO:0005351">
    <property type="term" value="F:carbohydrate:proton symporter activity"/>
    <property type="evidence" value="ECO:0007669"/>
    <property type="project" value="TreeGrafter"/>
</dbReference>
<feature type="transmembrane region" description="Helical" evidence="7">
    <location>
        <begin position="384"/>
        <end position="408"/>
    </location>
</feature>
<feature type="transmembrane region" description="Helical" evidence="7">
    <location>
        <begin position="191"/>
        <end position="208"/>
    </location>
</feature>
<dbReference type="AlphaFoldDB" id="A0A9P5AK07"/>
<feature type="transmembrane region" description="Helical" evidence="7">
    <location>
        <begin position="154"/>
        <end position="171"/>
    </location>
</feature>
<feature type="transmembrane region" description="Helical" evidence="7">
    <location>
        <begin position="451"/>
        <end position="469"/>
    </location>
</feature>
<comment type="subcellular location">
    <subcellularLocation>
        <location evidence="1">Membrane</location>
        <topology evidence="1">Multi-pass membrane protein</topology>
    </subcellularLocation>
</comment>
<dbReference type="InterPro" id="IPR020846">
    <property type="entry name" value="MFS_dom"/>
</dbReference>
<reference evidence="9" key="2">
    <citation type="submission" date="2020-02" db="EMBL/GenBank/DDBJ databases">
        <title>Identification and distribution of gene clusters putatively required for synthesis of sphingolipid metabolism inhibitors in phylogenetically diverse species of the filamentous fungus Fusarium.</title>
        <authorList>
            <person name="Kim H.-S."/>
            <person name="Busman M."/>
            <person name="Brown D.W."/>
            <person name="Divon H."/>
            <person name="Uhlig S."/>
            <person name="Proctor R.H."/>
        </authorList>
    </citation>
    <scope>NUCLEOTIDE SEQUENCE</scope>
    <source>
        <strain evidence="9">NRRL 25174</strain>
    </source>
</reference>
<evidence type="ECO:0000256" key="1">
    <source>
        <dbReference type="ARBA" id="ARBA00004141"/>
    </source>
</evidence>
<dbReference type="PROSITE" id="PS00216">
    <property type="entry name" value="SUGAR_TRANSPORT_1"/>
    <property type="match status" value="1"/>
</dbReference>
<dbReference type="Proteomes" id="UP000730481">
    <property type="component" value="Unassembled WGS sequence"/>
</dbReference>
<dbReference type="InterPro" id="IPR036259">
    <property type="entry name" value="MFS_trans_sf"/>
</dbReference>
<evidence type="ECO:0000256" key="5">
    <source>
        <dbReference type="ARBA" id="ARBA00022989"/>
    </source>
</evidence>
<keyword evidence="4 7" id="KW-0812">Transmembrane</keyword>
<feature type="transmembrane region" description="Helical" evidence="7">
    <location>
        <begin position="124"/>
        <end position="142"/>
    </location>
</feature>
<dbReference type="InterPro" id="IPR005828">
    <property type="entry name" value="MFS_sugar_transport-like"/>
</dbReference>
<feature type="domain" description="Major facilitator superfamily (MFS) profile" evidence="8">
    <location>
        <begin position="19"/>
        <end position="473"/>
    </location>
</feature>
<keyword evidence="5 7" id="KW-1133">Transmembrane helix</keyword>
<comment type="caution">
    <text evidence="9">The sequence shown here is derived from an EMBL/GenBank/DDBJ whole genome shotgun (WGS) entry which is preliminary data.</text>
</comment>
<feature type="transmembrane region" description="Helical" evidence="7">
    <location>
        <begin position="321"/>
        <end position="341"/>
    </location>
</feature>
<feature type="transmembrane region" description="Helical" evidence="7">
    <location>
        <begin position="420"/>
        <end position="439"/>
    </location>
</feature>
<dbReference type="FunFam" id="1.20.1250.20:FF:000090">
    <property type="entry name" value="MFS sugar transporter, putative"/>
    <property type="match status" value="1"/>
</dbReference>
<evidence type="ECO:0000256" key="6">
    <source>
        <dbReference type="ARBA" id="ARBA00023136"/>
    </source>
</evidence>
<dbReference type="EMBL" id="PVQB02000247">
    <property type="protein sequence ID" value="KAF4340142.1"/>
    <property type="molecule type" value="Genomic_DNA"/>
</dbReference>
<keyword evidence="3" id="KW-0813">Transport</keyword>
<protein>
    <submittedName>
        <fullName evidence="9">Sugar transporter STL1</fullName>
    </submittedName>
</protein>
<evidence type="ECO:0000256" key="2">
    <source>
        <dbReference type="ARBA" id="ARBA00010992"/>
    </source>
</evidence>
<accession>A0A9P5AK07</accession>
<evidence type="ECO:0000256" key="4">
    <source>
        <dbReference type="ARBA" id="ARBA00022692"/>
    </source>
</evidence>
<evidence type="ECO:0000313" key="10">
    <source>
        <dbReference type="Proteomes" id="UP000730481"/>
    </source>
</evidence>
<name>A0A9P5AK07_9HYPO</name>
<keyword evidence="10" id="KW-1185">Reference proteome</keyword>
<dbReference type="PRINTS" id="PR00171">
    <property type="entry name" value="SUGRTRNSPORT"/>
</dbReference>
<comment type="similarity">
    <text evidence="2">Belongs to the major facilitator superfamily. Sugar transporter (TC 2.A.1.1) family.</text>
</comment>
<dbReference type="Pfam" id="PF00083">
    <property type="entry name" value="Sugar_tr"/>
    <property type="match status" value="1"/>
</dbReference>
<proteinExistence type="inferred from homology"/>
<sequence>MWNRDSWKSMSGQQLLRLITAASAVAISYEGISQGVMGAVTVAPEFGRRMGYTNEKNEVVKPMLQGGIASIYYCGSLFAAFWAGSFADNFGRIKGMWMACFWCMAGVILQATAVNLAHMLCARFVAGMGVAFILVIAPMWTAELSAASHRGKQIALTFLANFSGIALAAWIGFGTSFTEVGGGQFRWRFEFAIQIIPVVSLAVLSLLVPESPRWLVKAGRPDEALEIIAKLRGDGDAHHHGAQKEFREIVAVVEEESQYAKTNYLKMFFGIGSGDIHLGRRIQLAFWLQVLMQYGTGIAAVVIYSGTIYHKAGFDNIKSGWLSGLLMLVGILGTAIAAFTIDRVGRRGTLYWGAVALSISLFVIGGLFRGAIDNPDKAVQYSTAAAAMVFIYLLIFSSSWLLIPFIYPTEIFPTWLRAKGNAFGVAGWAVGYGGGSLLVPVMFSGISEKTFYVFGAAMLAYIPLVYCFLPETAGRTLEEVDYLFASKSPFTWEEEKEFAKRTALLHERLNKGDGSDTGTQDKALESCVEVTLTPLANVYTKDVERQVDVDVQHAPESKDIAELQERAGQCCFICLESRSRGQFTIPVACLRPTKTRSRIKYTKQPNGKKESKYENIIPWETACESDEEIYRRLVYTCYQHMGWWKSWLPYFGITEVREVNFQFAGFIEPDGHYPIVMSPVDLKNISEECEKAIAMHPIDPYLSNGCLGNNDHSNDCQFGMEEFGHPCIKAAAEEAEQRRKKLLFLSHLKECARNPARANGLYTLDGLAQRSCIYDIHVS</sequence>
<dbReference type="InterPro" id="IPR050360">
    <property type="entry name" value="MFS_Sugar_Transporters"/>
</dbReference>
<dbReference type="InterPro" id="IPR005829">
    <property type="entry name" value="Sugar_transporter_CS"/>
</dbReference>
<feature type="transmembrane region" description="Helical" evidence="7">
    <location>
        <begin position="350"/>
        <end position="372"/>
    </location>
</feature>
<dbReference type="SUPFAM" id="SSF103473">
    <property type="entry name" value="MFS general substrate transporter"/>
    <property type="match status" value="1"/>
</dbReference>
<feature type="transmembrane region" description="Helical" evidence="7">
    <location>
        <begin position="286"/>
        <end position="309"/>
    </location>
</feature>
<evidence type="ECO:0000256" key="7">
    <source>
        <dbReference type="SAM" id="Phobius"/>
    </source>
</evidence>
<dbReference type="PANTHER" id="PTHR48022">
    <property type="entry name" value="PLASTIDIC GLUCOSE TRANSPORTER 4"/>
    <property type="match status" value="1"/>
</dbReference>
<reference evidence="9" key="1">
    <citation type="journal article" date="2017" name="Mycologia">
        <title>Fusarium algeriense, sp. nov., a novel toxigenic crown rot pathogen of durum wheat from Algeria is nested in the Fusarium burgessii species complex.</title>
        <authorList>
            <person name="Laraba I."/>
            <person name="Keddad A."/>
            <person name="Boureghda H."/>
            <person name="Abdallah N."/>
            <person name="Vaughan M.M."/>
            <person name="Proctor R.H."/>
            <person name="Busman M."/>
            <person name="O'Donnell K."/>
        </authorList>
    </citation>
    <scope>NUCLEOTIDE SEQUENCE</scope>
    <source>
        <strain evidence="9">NRRL 25174</strain>
    </source>
</reference>
<dbReference type="InterPro" id="IPR003663">
    <property type="entry name" value="Sugar/inositol_transpt"/>
</dbReference>
<dbReference type="OrthoDB" id="2544694at2759"/>
<feature type="transmembrane region" description="Helical" evidence="7">
    <location>
        <begin position="62"/>
        <end position="84"/>
    </location>
</feature>
<organism evidence="9 10">
    <name type="scientific">Fusarium beomiforme</name>
    <dbReference type="NCBI Taxonomy" id="44412"/>
    <lineage>
        <taxon>Eukaryota</taxon>
        <taxon>Fungi</taxon>
        <taxon>Dikarya</taxon>
        <taxon>Ascomycota</taxon>
        <taxon>Pezizomycotina</taxon>
        <taxon>Sordariomycetes</taxon>
        <taxon>Hypocreomycetidae</taxon>
        <taxon>Hypocreales</taxon>
        <taxon>Nectriaceae</taxon>
        <taxon>Fusarium</taxon>
        <taxon>Fusarium burgessii species complex</taxon>
    </lineage>
</organism>
<dbReference type="PANTHER" id="PTHR48022:SF78">
    <property type="entry name" value="MONOSACCHARIDE TRANSPORTER, PUTATIVE (AFU_ORTHOLOGUE AFUA_2G02110)-RELATED"/>
    <property type="match status" value="1"/>
</dbReference>
<evidence type="ECO:0000259" key="8">
    <source>
        <dbReference type="PROSITE" id="PS50850"/>
    </source>
</evidence>
<keyword evidence="6 7" id="KW-0472">Membrane</keyword>
<feature type="transmembrane region" description="Helical" evidence="7">
    <location>
        <begin position="96"/>
        <end position="118"/>
    </location>
</feature>
<dbReference type="PROSITE" id="PS50850">
    <property type="entry name" value="MFS"/>
    <property type="match status" value="1"/>
</dbReference>